<evidence type="ECO:0000313" key="3">
    <source>
        <dbReference type="Proteomes" id="UP000187429"/>
    </source>
</evidence>
<gene>
    <name evidence="2" type="ORF">AYI69_g7156</name>
</gene>
<dbReference type="AlphaFoldDB" id="A0A1R1XU25"/>
<dbReference type="OrthoDB" id="5688742at2759"/>
<feature type="region of interest" description="Disordered" evidence="1">
    <location>
        <begin position="939"/>
        <end position="958"/>
    </location>
</feature>
<feature type="region of interest" description="Disordered" evidence="1">
    <location>
        <begin position="1155"/>
        <end position="1212"/>
    </location>
</feature>
<protein>
    <submittedName>
        <fullName evidence="2">Uncharacterized protein</fullName>
    </submittedName>
</protein>
<organism evidence="2 3">
    <name type="scientific">Smittium culicis</name>
    <dbReference type="NCBI Taxonomy" id="133412"/>
    <lineage>
        <taxon>Eukaryota</taxon>
        <taxon>Fungi</taxon>
        <taxon>Fungi incertae sedis</taxon>
        <taxon>Zoopagomycota</taxon>
        <taxon>Kickxellomycotina</taxon>
        <taxon>Harpellomycetes</taxon>
        <taxon>Harpellales</taxon>
        <taxon>Legeriomycetaceae</taxon>
        <taxon>Smittium</taxon>
    </lineage>
</organism>
<comment type="caution">
    <text evidence="2">The sequence shown here is derived from an EMBL/GenBank/DDBJ whole genome shotgun (WGS) entry which is preliminary data.</text>
</comment>
<evidence type="ECO:0000256" key="1">
    <source>
        <dbReference type="SAM" id="MobiDB-lite"/>
    </source>
</evidence>
<feature type="region of interest" description="Disordered" evidence="1">
    <location>
        <begin position="42"/>
        <end position="63"/>
    </location>
</feature>
<sequence>MSENNRTQLEKRTKKMNNPVEKLPKKKKSPFFTGLMGLYNKSSSYTSNDSPREEGSRNGSINKSVYIEESKQKKYANAFKIDESIYKVDNLNMVKSNTGIEYDSVINNEKLPIQERVEISYLKSPISIFSKKLQKVQTSYTPSDGGISMPYNVKCQTEPPFTISDNNSFEFNDKTHSKLIPSPELLLMRENAIKKHNQNLQLPLLGSYNKRKTSKDKNAKLRQNKKNILRDSKKINSIKNKSSMEVNEANEKKSKYIIDDEFLKEKNEELHKNFKENNIYRDGYKKTVNEDILLKNKKREGVVSTSYTQNFDKSSTSAIKVDFPKLDHTEDIKKIKEIDDRQESYDSMRMVENQQKINNSSKNNKSKTAEIKTKKKSKIKSEIKTTTSIDDFFQRHFPNSKDDEIEAFDSIKKEKLKSKIEYRNSSPSIMRNTLYTKRKFSLEKYLNKKLPNWNIDLGGDLNEENISSKKTSSLIRRLTAGKWRSKSTSNVKKSNSSIFPTKNKIISILKSDVDENNFSDEYNNKLEKIENDLKQRKKTIGSDDILITLDQIEKTRPEGLDGGNNKAKNYQNIFHKDIQIKSEAPKKSINNEYSGVLKPRITNSSSHLSMTSVISSKLSDDGSSIFHINDLEFNGEPDKKFDNLESSKLPSTCVSNSDCENEKSQEFTLFSKELPETPLYSIDKDDSITRNNDQVRHQKIKRDSNSSNILLNPAKSAHSEKIDSLKSRIEGLNKDTKKNHIIYSELNRELVDAKLSGSGWVYKTLIEHIYHFETATKAKRRSNNAYNTNDLPFPTLSNIYDYKFYQPLNENSTKNSKSLSMFDDDFSEFSYIQRNGGENSRIENSKIRRTNSNEIRHVNRIDLRKSQLEYNSEPNLVRKISIIKLNKDPKAVNYSTKVQSNEMMNIRLSSSNKIELKSEIKICLDGLVELPDLKNQPLLTRKHSSTKTPNKEGKIPQKRSFLLLPQTENSVENSKSFNNFVGPKIVKRTSYNKKSGLMIPKSRISSSSYSNKSIYSNDQINNSNTHQIMGQNSFETESKPDYTKLKSNNCEIKKHMDMVFPKLKTILESKPDLYKTLIVSLKENESLLKLIIYLSTKKTQIISILKPKGSETNIGIDQPLEYNEFNLPSLSKSQIAKLKKMGLITVQVSCVNDDTTETSDKVTNKNKKSKETKSRVYDNESDSSISYGFSSSDFSDSDISSEDVSNKENEKSLHSMVNTYRLQTPLESCDNFSDSTV</sequence>
<reference evidence="3" key="1">
    <citation type="submission" date="2017-01" db="EMBL/GenBank/DDBJ databases">
        <authorList>
            <person name="Wang Y."/>
            <person name="White M."/>
            <person name="Kvist S."/>
            <person name="Moncalvo J.-M."/>
        </authorList>
    </citation>
    <scope>NUCLEOTIDE SEQUENCE [LARGE SCALE GENOMIC DNA]</scope>
    <source>
        <strain evidence="3">ID-206-W2</strain>
    </source>
</reference>
<proteinExistence type="predicted"/>
<accession>A0A1R1XU25</accession>
<keyword evidence="3" id="KW-1185">Reference proteome</keyword>
<feature type="region of interest" description="Disordered" evidence="1">
    <location>
        <begin position="1"/>
        <end position="28"/>
    </location>
</feature>
<dbReference type="Proteomes" id="UP000187429">
    <property type="component" value="Unassembled WGS sequence"/>
</dbReference>
<dbReference type="EMBL" id="LSSM01003365">
    <property type="protein sequence ID" value="OMJ18126.1"/>
    <property type="molecule type" value="Genomic_DNA"/>
</dbReference>
<feature type="compositionally biased region" description="Low complexity" evidence="1">
    <location>
        <begin position="1182"/>
        <end position="1194"/>
    </location>
</feature>
<feature type="compositionally biased region" description="Basic and acidic residues" evidence="1">
    <location>
        <begin position="1158"/>
        <end position="1178"/>
    </location>
</feature>
<evidence type="ECO:0000313" key="2">
    <source>
        <dbReference type="EMBL" id="OMJ18126.1"/>
    </source>
</evidence>
<name>A0A1R1XU25_9FUNG</name>